<dbReference type="OrthoDB" id="1683055at2"/>
<evidence type="ECO:0000313" key="2">
    <source>
        <dbReference type="Proteomes" id="UP000075737"/>
    </source>
</evidence>
<protein>
    <submittedName>
        <fullName evidence="1">Uncharacterized protein</fullName>
    </submittedName>
</protein>
<reference evidence="1 2" key="1">
    <citation type="submission" date="2015-12" db="EMBL/GenBank/DDBJ databases">
        <title>Draft genome of Thermovenabulum gondwanense isolated from a red thermophilic microbial mat colonisisng an outflow channel of a bore well.</title>
        <authorList>
            <person name="Patel B.K."/>
        </authorList>
    </citation>
    <scope>NUCLEOTIDE SEQUENCE [LARGE SCALE GENOMIC DNA]</scope>
    <source>
        <strain evidence="1 2">R270</strain>
    </source>
</reference>
<comment type="caution">
    <text evidence="1">The sequence shown here is derived from an EMBL/GenBank/DDBJ whole genome shotgun (WGS) entry which is preliminary data.</text>
</comment>
<evidence type="ECO:0000313" key="1">
    <source>
        <dbReference type="EMBL" id="KYO66870.1"/>
    </source>
</evidence>
<proteinExistence type="predicted"/>
<organism evidence="1 2">
    <name type="scientific">Thermovenabulum gondwanense</name>
    <dbReference type="NCBI Taxonomy" id="520767"/>
    <lineage>
        <taxon>Bacteria</taxon>
        <taxon>Bacillati</taxon>
        <taxon>Bacillota</taxon>
        <taxon>Clostridia</taxon>
        <taxon>Thermosediminibacterales</taxon>
        <taxon>Thermosediminibacteraceae</taxon>
        <taxon>Thermovenabulum</taxon>
    </lineage>
</organism>
<dbReference type="EMBL" id="LOHZ01000023">
    <property type="protein sequence ID" value="KYO66870.1"/>
    <property type="molecule type" value="Genomic_DNA"/>
</dbReference>
<dbReference type="RefSeq" id="WP_068747852.1">
    <property type="nucleotide sequence ID" value="NZ_LOHZ01000023.1"/>
</dbReference>
<dbReference type="Proteomes" id="UP000075737">
    <property type="component" value="Unassembled WGS sequence"/>
</dbReference>
<dbReference type="AlphaFoldDB" id="A0A162MPF1"/>
<name>A0A162MPF1_9FIRM</name>
<dbReference type="STRING" id="520767.ATZ99_06870"/>
<accession>A0A162MPF1</accession>
<sequence>MTENNGSQQGFIEKGILTDFQVSEPASTFGSIVPPVSIASNPNFSNLATVSIEIDDLTDKVWLNASVGLVAQFSNAHTVDVTLQILRGTTLIYQTVKSLSSTSSGTVRDTVYLEHVDTTPLTGSPSAVNYTLRAQANDSIVTTSGPITFTAAEIE</sequence>
<gene>
    <name evidence="1" type="ORF">ATZ99_06870</name>
</gene>
<dbReference type="PATRIC" id="fig|520767.4.peg.772"/>
<keyword evidence="2" id="KW-1185">Reference proteome</keyword>